<dbReference type="InParanoid" id="A0EA49"/>
<dbReference type="AlphaFoldDB" id="A0EA49"/>
<evidence type="ECO:0000256" key="1">
    <source>
        <dbReference type="SAM" id="Phobius"/>
    </source>
</evidence>
<proteinExistence type="predicted"/>
<feature type="transmembrane region" description="Helical" evidence="1">
    <location>
        <begin position="106"/>
        <end position="126"/>
    </location>
</feature>
<dbReference type="RefSeq" id="XP_001459563.1">
    <property type="nucleotide sequence ID" value="XM_001459526.1"/>
</dbReference>
<sequence length="293" mass="34506">MQSRTFVHRIINLIADQIMRNLLRKFPFEDLLYASFLQLNVLLMMLSKEILEFQIIINPKNVRCPKLQSSVKEVPDQLDDYLFSQFNEGCLEFFNQPYRLKVRLYILRYLNLAALNKTYMLIITWLDSKLYVQIPTKQSLQEKVGMIIKIGINTSLMRIDQLKINQALTFLGCMKLDGKRNCTLKLNECLILLLETFKLTSKTELWVKKSQNNEQPKLQRNIQNRKGGIRIFNEELKTLMRNLRFMENSKPHKKLFGMSLEILPIDKARNIEPSLLKTKMGKETDVRGLYLIL</sequence>
<gene>
    <name evidence="2" type="ORF">GSPATT00024898001</name>
</gene>
<keyword evidence="1" id="KW-0472">Membrane</keyword>
<dbReference type="Proteomes" id="UP000000600">
    <property type="component" value="Unassembled WGS sequence"/>
</dbReference>
<keyword evidence="1" id="KW-1133">Transmembrane helix</keyword>
<keyword evidence="1" id="KW-0812">Transmembrane</keyword>
<name>A0EA49_PARTE</name>
<dbReference type="EMBL" id="CT868666">
    <property type="protein sequence ID" value="CAK92166.1"/>
    <property type="molecule type" value="Genomic_DNA"/>
</dbReference>
<evidence type="ECO:0000313" key="3">
    <source>
        <dbReference type="Proteomes" id="UP000000600"/>
    </source>
</evidence>
<organism evidence="2 3">
    <name type="scientific">Paramecium tetraurelia</name>
    <dbReference type="NCBI Taxonomy" id="5888"/>
    <lineage>
        <taxon>Eukaryota</taxon>
        <taxon>Sar</taxon>
        <taxon>Alveolata</taxon>
        <taxon>Ciliophora</taxon>
        <taxon>Intramacronucleata</taxon>
        <taxon>Oligohymenophorea</taxon>
        <taxon>Peniculida</taxon>
        <taxon>Parameciidae</taxon>
        <taxon>Paramecium</taxon>
    </lineage>
</organism>
<evidence type="ECO:0000313" key="2">
    <source>
        <dbReference type="EMBL" id="CAK92166.1"/>
    </source>
</evidence>
<dbReference type="KEGG" id="ptm:GSPATT00024898001"/>
<keyword evidence="3" id="KW-1185">Reference proteome</keyword>
<accession>A0EA49</accession>
<dbReference type="HOGENOM" id="CLU_951439_0_0_1"/>
<dbReference type="GeneID" id="5045348"/>
<protein>
    <submittedName>
        <fullName evidence="2">Uncharacterized protein</fullName>
    </submittedName>
</protein>
<reference evidence="2 3" key="1">
    <citation type="journal article" date="2006" name="Nature">
        <title>Global trends of whole-genome duplications revealed by the ciliate Paramecium tetraurelia.</title>
        <authorList>
            <consortium name="Genoscope"/>
            <person name="Aury J.-M."/>
            <person name="Jaillon O."/>
            <person name="Duret L."/>
            <person name="Noel B."/>
            <person name="Jubin C."/>
            <person name="Porcel B.M."/>
            <person name="Segurens B."/>
            <person name="Daubin V."/>
            <person name="Anthouard V."/>
            <person name="Aiach N."/>
            <person name="Arnaiz O."/>
            <person name="Billaut A."/>
            <person name="Beisson J."/>
            <person name="Blanc I."/>
            <person name="Bouhouche K."/>
            <person name="Camara F."/>
            <person name="Duharcourt S."/>
            <person name="Guigo R."/>
            <person name="Gogendeau D."/>
            <person name="Katinka M."/>
            <person name="Keller A.-M."/>
            <person name="Kissmehl R."/>
            <person name="Klotz C."/>
            <person name="Koll F."/>
            <person name="Le Moue A."/>
            <person name="Lepere C."/>
            <person name="Malinsky S."/>
            <person name="Nowacki M."/>
            <person name="Nowak J.K."/>
            <person name="Plattner H."/>
            <person name="Poulain J."/>
            <person name="Ruiz F."/>
            <person name="Serrano V."/>
            <person name="Zagulski M."/>
            <person name="Dessen P."/>
            <person name="Betermier M."/>
            <person name="Weissenbach J."/>
            <person name="Scarpelli C."/>
            <person name="Schachter V."/>
            <person name="Sperling L."/>
            <person name="Meyer E."/>
            <person name="Cohen J."/>
            <person name="Wincker P."/>
        </authorList>
    </citation>
    <scope>NUCLEOTIDE SEQUENCE [LARGE SCALE GENOMIC DNA]</scope>
    <source>
        <strain evidence="2 3">Stock d4-2</strain>
    </source>
</reference>